<keyword evidence="3" id="KW-1185">Reference proteome</keyword>
<reference evidence="2" key="1">
    <citation type="submission" date="2023-03" db="EMBL/GenBank/DDBJ databases">
        <title>Massive genome expansion in bonnet fungi (Mycena s.s.) driven by repeated elements and novel gene families across ecological guilds.</title>
        <authorList>
            <consortium name="Lawrence Berkeley National Laboratory"/>
            <person name="Harder C.B."/>
            <person name="Miyauchi S."/>
            <person name="Viragh M."/>
            <person name="Kuo A."/>
            <person name="Thoen E."/>
            <person name="Andreopoulos B."/>
            <person name="Lu D."/>
            <person name="Skrede I."/>
            <person name="Drula E."/>
            <person name="Henrissat B."/>
            <person name="Morin E."/>
            <person name="Kohler A."/>
            <person name="Barry K."/>
            <person name="LaButti K."/>
            <person name="Morin E."/>
            <person name="Salamov A."/>
            <person name="Lipzen A."/>
            <person name="Mereny Z."/>
            <person name="Hegedus B."/>
            <person name="Baldrian P."/>
            <person name="Stursova M."/>
            <person name="Weitz H."/>
            <person name="Taylor A."/>
            <person name="Grigoriev I.V."/>
            <person name="Nagy L.G."/>
            <person name="Martin F."/>
            <person name="Kauserud H."/>
        </authorList>
    </citation>
    <scope>NUCLEOTIDE SEQUENCE</scope>
    <source>
        <strain evidence="2">CBHHK188m</strain>
    </source>
</reference>
<evidence type="ECO:0000256" key="1">
    <source>
        <dbReference type="SAM" id="MobiDB-lite"/>
    </source>
</evidence>
<feature type="region of interest" description="Disordered" evidence="1">
    <location>
        <begin position="239"/>
        <end position="288"/>
    </location>
</feature>
<feature type="compositionally biased region" description="Polar residues" evidence="1">
    <location>
        <begin position="271"/>
        <end position="288"/>
    </location>
</feature>
<comment type="caution">
    <text evidence="2">The sequence shown here is derived from an EMBL/GenBank/DDBJ whole genome shotgun (WGS) entry which is preliminary data.</text>
</comment>
<dbReference type="Proteomes" id="UP001215280">
    <property type="component" value="Unassembled WGS sequence"/>
</dbReference>
<organism evidence="2 3">
    <name type="scientific">Mycena maculata</name>
    <dbReference type="NCBI Taxonomy" id="230809"/>
    <lineage>
        <taxon>Eukaryota</taxon>
        <taxon>Fungi</taxon>
        <taxon>Dikarya</taxon>
        <taxon>Basidiomycota</taxon>
        <taxon>Agaricomycotina</taxon>
        <taxon>Agaricomycetes</taxon>
        <taxon>Agaricomycetidae</taxon>
        <taxon>Agaricales</taxon>
        <taxon>Marasmiineae</taxon>
        <taxon>Mycenaceae</taxon>
        <taxon>Mycena</taxon>
    </lineage>
</organism>
<evidence type="ECO:0000313" key="3">
    <source>
        <dbReference type="Proteomes" id="UP001215280"/>
    </source>
</evidence>
<dbReference type="AlphaFoldDB" id="A0AAD7I8K9"/>
<proteinExistence type="predicted"/>
<dbReference type="EMBL" id="JARJLG010000144">
    <property type="protein sequence ID" value="KAJ7737243.1"/>
    <property type="molecule type" value="Genomic_DNA"/>
</dbReference>
<feature type="region of interest" description="Disordered" evidence="1">
    <location>
        <begin position="44"/>
        <end position="145"/>
    </location>
</feature>
<name>A0AAD7I8K9_9AGAR</name>
<protein>
    <submittedName>
        <fullName evidence="2">Uncharacterized protein</fullName>
    </submittedName>
</protein>
<evidence type="ECO:0000313" key="2">
    <source>
        <dbReference type="EMBL" id="KAJ7737243.1"/>
    </source>
</evidence>
<feature type="compositionally biased region" description="Basic and acidic residues" evidence="1">
    <location>
        <begin position="61"/>
        <end position="71"/>
    </location>
</feature>
<accession>A0AAD7I8K9</accession>
<feature type="compositionally biased region" description="Acidic residues" evidence="1">
    <location>
        <begin position="72"/>
        <end position="99"/>
    </location>
</feature>
<sequence length="288" mass="31163">MSMEYIKEEAKEGALRTLGVDDLGGRTAPPRAVKELILVEEEAGPARPAELDGVADVNVDGSEKAEGKAEAAADDDGIDEPNIDELETTVDDDGIDEPNTDGKKGLSEGPVLASCAAGSNENDDVATAGPRRGEGPYCSDSSSERRTVPINLGSGALKSVAVVLHWPGWSFSHETRGFFPFCVALTDSTISWRDNFSEVRLKGLRKESMCLRKARSPSVGILNAPHYLQMIQSFPFSSTTNKSQKEIEPETAESGCQIKDRRNDPNFAFSREQQPAARQSDGQKSNRF</sequence>
<gene>
    <name evidence="2" type="ORF">DFH07DRAFT_779390</name>
</gene>